<keyword evidence="3" id="KW-1185">Reference proteome</keyword>
<organism evidence="2 3">
    <name type="scientific">Strigamia maritima</name>
    <name type="common">European centipede</name>
    <name type="synonym">Geophilus maritimus</name>
    <dbReference type="NCBI Taxonomy" id="126957"/>
    <lineage>
        <taxon>Eukaryota</taxon>
        <taxon>Metazoa</taxon>
        <taxon>Ecdysozoa</taxon>
        <taxon>Arthropoda</taxon>
        <taxon>Myriapoda</taxon>
        <taxon>Chilopoda</taxon>
        <taxon>Pleurostigmophora</taxon>
        <taxon>Geophilomorpha</taxon>
        <taxon>Linotaeniidae</taxon>
        <taxon>Strigamia</taxon>
    </lineage>
</organism>
<dbReference type="HOGENOM" id="CLU_2124150_0_0_1"/>
<accession>T1IHR5</accession>
<reference evidence="3" key="1">
    <citation type="submission" date="2011-05" db="EMBL/GenBank/DDBJ databases">
        <authorList>
            <person name="Richards S.R."/>
            <person name="Qu J."/>
            <person name="Jiang H."/>
            <person name="Jhangiani S.N."/>
            <person name="Agravi P."/>
            <person name="Goodspeed R."/>
            <person name="Gross S."/>
            <person name="Mandapat C."/>
            <person name="Jackson L."/>
            <person name="Mathew T."/>
            <person name="Pu L."/>
            <person name="Thornton R."/>
            <person name="Saada N."/>
            <person name="Wilczek-Boney K.B."/>
            <person name="Lee S."/>
            <person name="Kovar C."/>
            <person name="Wu Y."/>
            <person name="Scherer S.E."/>
            <person name="Worley K.C."/>
            <person name="Muzny D.M."/>
            <person name="Gibbs R."/>
        </authorList>
    </citation>
    <scope>NUCLEOTIDE SEQUENCE</scope>
    <source>
        <strain evidence="3">Brora</strain>
    </source>
</reference>
<dbReference type="EnsemblMetazoa" id="SMAR000387-RA">
    <property type="protein sequence ID" value="SMAR000387-PA"/>
    <property type="gene ID" value="SMAR000387"/>
</dbReference>
<reference evidence="2" key="2">
    <citation type="submission" date="2015-02" db="UniProtKB">
        <authorList>
            <consortium name="EnsemblMetazoa"/>
        </authorList>
    </citation>
    <scope>IDENTIFICATION</scope>
</reference>
<dbReference type="Proteomes" id="UP000014500">
    <property type="component" value="Unassembled WGS sequence"/>
</dbReference>
<proteinExistence type="predicted"/>
<protein>
    <submittedName>
        <fullName evidence="2">Uncharacterized protein</fullName>
    </submittedName>
</protein>
<sequence length="114" mass="12329">MVQGSRRAPGGKSLPGVKLNRKSVVSKRKVMLANVSKTGSKSSRKSNSGTKIQKILTLPQKKANKINKKTNSTIRKKINLNNNNAFDAPGPSTRADANQGRSQPSQTEDFHADS</sequence>
<feature type="compositionally biased region" description="Basic residues" evidence="1">
    <location>
        <begin position="62"/>
        <end position="78"/>
    </location>
</feature>
<dbReference type="EMBL" id="JH429991">
    <property type="status" value="NOT_ANNOTATED_CDS"/>
    <property type="molecule type" value="Genomic_DNA"/>
</dbReference>
<feature type="region of interest" description="Disordered" evidence="1">
    <location>
        <begin position="34"/>
        <end position="114"/>
    </location>
</feature>
<feature type="compositionally biased region" description="Polar residues" evidence="1">
    <location>
        <begin position="35"/>
        <end position="51"/>
    </location>
</feature>
<evidence type="ECO:0000313" key="2">
    <source>
        <dbReference type="EnsemblMetazoa" id="SMAR000387-PA"/>
    </source>
</evidence>
<dbReference type="AlphaFoldDB" id="T1IHR5"/>
<feature type="region of interest" description="Disordered" evidence="1">
    <location>
        <begin position="1"/>
        <end position="22"/>
    </location>
</feature>
<evidence type="ECO:0000313" key="3">
    <source>
        <dbReference type="Proteomes" id="UP000014500"/>
    </source>
</evidence>
<name>T1IHR5_STRMM</name>
<evidence type="ECO:0000256" key="1">
    <source>
        <dbReference type="SAM" id="MobiDB-lite"/>
    </source>
</evidence>
<feature type="compositionally biased region" description="Polar residues" evidence="1">
    <location>
        <begin position="95"/>
        <end position="107"/>
    </location>
</feature>